<keyword evidence="4" id="KW-0539">Nucleus</keyword>
<keyword evidence="3" id="KW-0175">Coiled coil</keyword>
<evidence type="ECO:0000256" key="5">
    <source>
        <dbReference type="SAM" id="MobiDB-lite"/>
    </source>
</evidence>
<organism evidence="6 7">
    <name type="scientific">Coprinellus micaceus</name>
    <name type="common">Glistening ink-cap mushroom</name>
    <name type="synonym">Coprinus micaceus</name>
    <dbReference type="NCBI Taxonomy" id="71717"/>
    <lineage>
        <taxon>Eukaryota</taxon>
        <taxon>Fungi</taxon>
        <taxon>Dikarya</taxon>
        <taxon>Basidiomycota</taxon>
        <taxon>Agaricomycotina</taxon>
        <taxon>Agaricomycetes</taxon>
        <taxon>Agaricomycetidae</taxon>
        <taxon>Agaricales</taxon>
        <taxon>Agaricineae</taxon>
        <taxon>Psathyrellaceae</taxon>
        <taxon>Coprinellus</taxon>
    </lineage>
</organism>
<dbReference type="EMBL" id="QPFP01000003">
    <property type="protein sequence ID" value="TEB38414.1"/>
    <property type="molecule type" value="Genomic_DNA"/>
</dbReference>
<reference evidence="6 7" key="1">
    <citation type="journal article" date="2019" name="Nat. Ecol. Evol.">
        <title>Megaphylogeny resolves global patterns of mushroom evolution.</title>
        <authorList>
            <person name="Varga T."/>
            <person name="Krizsan K."/>
            <person name="Foldi C."/>
            <person name="Dima B."/>
            <person name="Sanchez-Garcia M."/>
            <person name="Sanchez-Ramirez S."/>
            <person name="Szollosi G.J."/>
            <person name="Szarkandi J.G."/>
            <person name="Papp V."/>
            <person name="Albert L."/>
            <person name="Andreopoulos W."/>
            <person name="Angelini C."/>
            <person name="Antonin V."/>
            <person name="Barry K.W."/>
            <person name="Bougher N.L."/>
            <person name="Buchanan P."/>
            <person name="Buyck B."/>
            <person name="Bense V."/>
            <person name="Catcheside P."/>
            <person name="Chovatia M."/>
            <person name="Cooper J."/>
            <person name="Damon W."/>
            <person name="Desjardin D."/>
            <person name="Finy P."/>
            <person name="Geml J."/>
            <person name="Haridas S."/>
            <person name="Hughes K."/>
            <person name="Justo A."/>
            <person name="Karasinski D."/>
            <person name="Kautmanova I."/>
            <person name="Kiss B."/>
            <person name="Kocsube S."/>
            <person name="Kotiranta H."/>
            <person name="LaButti K.M."/>
            <person name="Lechner B.E."/>
            <person name="Liimatainen K."/>
            <person name="Lipzen A."/>
            <person name="Lukacs Z."/>
            <person name="Mihaltcheva S."/>
            <person name="Morgado L.N."/>
            <person name="Niskanen T."/>
            <person name="Noordeloos M.E."/>
            <person name="Ohm R.A."/>
            <person name="Ortiz-Santana B."/>
            <person name="Ovrebo C."/>
            <person name="Racz N."/>
            <person name="Riley R."/>
            <person name="Savchenko A."/>
            <person name="Shiryaev A."/>
            <person name="Soop K."/>
            <person name="Spirin V."/>
            <person name="Szebenyi C."/>
            <person name="Tomsovsky M."/>
            <person name="Tulloss R.E."/>
            <person name="Uehling J."/>
            <person name="Grigoriev I.V."/>
            <person name="Vagvolgyi C."/>
            <person name="Papp T."/>
            <person name="Martin F.M."/>
            <person name="Miettinen O."/>
            <person name="Hibbett D.S."/>
            <person name="Nagy L.G."/>
        </authorList>
    </citation>
    <scope>NUCLEOTIDE SEQUENCE [LARGE SCALE GENOMIC DNA]</scope>
    <source>
        <strain evidence="6 7">FP101781</strain>
    </source>
</reference>
<comment type="similarity">
    <text evidence="2">Belongs to the RRP17 family.</text>
</comment>
<dbReference type="AlphaFoldDB" id="A0A4Y7TWT8"/>
<feature type="compositionally biased region" description="Basic and acidic residues" evidence="5">
    <location>
        <begin position="51"/>
        <end position="85"/>
    </location>
</feature>
<evidence type="ECO:0000256" key="4">
    <source>
        <dbReference type="ARBA" id="ARBA00023242"/>
    </source>
</evidence>
<proteinExistence type="inferred from homology"/>
<dbReference type="PANTHER" id="PTHR14577:SF0">
    <property type="entry name" value="NUCLEOLAR PROTEIN 12"/>
    <property type="match status" value="1"/>
</dbReference>
<evidence type="ECO:0008006" key="8">
    <source>
        <dbReference type="Google" id="ProtNLM"/>
    </source>
</evidence>
<comment type="subcellular location">
    <subcellularLocation>
        <location evidence="1">Nucleus</location>
        <location evidence="1">Nucleolus</location>
    </subcellularLocation>
</comment>
<dbReference type="Proteomes" id="UP000298030">
    <property type="component" value="Unassembled WGS sequence"/>
</dbReference>
<evidence type="ECO:0000256" key="1">
    <source>
        <dbReference type="ARBA" id="ARBA00004604"/>
    </source>
</evidence>
<dbReference type="InterPro" id="IPR019186">
    <property type="entry name" value="Nucleolar_protein_12"/>
</dbReference>
<sequence>MSTNNLALLTQSHNAIAAKKNARRGQVKEIVFDDDARRDFLTGFHKRKKAKADAARKRAQERAKQEHLEGRREVRVRPEPALHRR</sequence>
<dbReference type="OrthoDB" id="551633at2759"/>
<evidence type="ECO:0000256" key="2">
    <source>
        <dbReference type="ARBA" id="ARBA00007175"/>
    </source>
</evidence>
<evidence type="ECO:0000313" key="7">
    <source>
        <dbReference type="Proteomes" id="UP000298030"/>
    </source>
</evidence>
<dbReference type="PANTHER" id="PTHR14577">
    <property type="entry name" value="NUCLEOLAR PROTEIN 12"/>
    <property type="match status" value="1"/>
</dbReference>
<dbReference type="STRING" id="71717.A0A4Y7TWT8"/>
<dbReference type="GO" id="GO:0019843">
    <property type="term" value="F:rRNA binding"/>
    <property type="evidence" value="ECO:0007669"/>
    <property type="project" value="TreeGrafter"/>
</dbReference>
<dbReference type="Pfam" id="PF09805">
    <property type="entry name" value="Nop25"/>
    <property type="match status" value="1"/>
</dbReference>
<protein>
    <recommendedName>
        <fullName evidence="8">Nucleolar protein 12</fullName>
    </recommendedName>
</protein>
<feature type="region of interest" description="Disordered" evidence="5">
    <location>
        <begin position="47"/>
        <end position="85"/>
    </location>
</feature>
<keyword evidence="7" id="KW-1185">Reference proteome</keyword>
<accession>A0A4Y7TWT8</accession>
<dbReference type="GO" id="GO:0005730">
    <property type="term" value="C:nucleolus"/>
    <property type="evidence" value="ECO:0007669"/>
    <property type="project" value="UniProtKB-SubCell"/>
</dbReference>
<name>A0A4Y7TWT8_COPMI</name>
<evidence type="ECO:0000313" key="6">
    <source>
        <dbReference type="EMBL" id="TEB38414.1"/>
    </source>
</evidence>
<gene>
    <name evidence="6" type="ORF">FA13DRAFT_1726094</name>
</gene>
<evidence type="ECO:0000256" key="3">
    <source>
        <dbReference type="ARBA" id="ARBA00023054"/>
    </source>
</evidence>
<comment type="caution">
    <text evidence="6">The sequence shown here is derived from an EMBL/GenBank/DDBJ whole genome shotgun (WGS) entry which is preliminary data.</text>
</comment>